<name>A0A5J4W219_9EUKA</name>
<evidence type="ECO:0000313" key="5">
    <source>
        <dbReference type="Proteomes" id="UP000324800"/>
    </source>
</evidence>
<dbReference type="SUPFAM" id="SSF52540">
    <property type="entry name" value="P-loop containing nucleoside triphosphate hydrolases"/>
    <property type="match status" value="1"/>
</dbReference>
<dbReference type="GO" id="GO:0005524">
    <property type="term" value="F:ATP binding"/>
    <property type="evidence" value="ECO:0007669"/>
    <property type="project" value="InterPro"/>
</dbReference>
<dbReference type="InterPro" id="IPR027417">
    <property type="entry name" value="P-loop_NTPase"/>
</dbReference>
<organism evidence="4 5">
    <name type="scientific">Streblomastix strix</name>
    <dbReference type="NCBI Taxonomy" id="222440"/>
    <lineage>
        <taxon>Eukaryota</taxon>
        <taxon>Metamonada</taxon>
        <taxon>Preaxostyla</taxon>
        <taxon>Oxymonadida</taxon>
        <taxon>Streblomastigidae</taxon>
        <taxon>Streblomastix</taxon>
    </lineage>
</organism>
<dbReference type="InterPro" id="IPR003395">
    <property type="entry name" value="RecF/RecN/SMC_N"/>
</dbReference>
<dbReference type="InterPro" id="IPR027120">
    <property type="entry name" value="Smc2_ABC"/>
</dbReference>
<dbReference type="CDD" id="cd03273">
    <property type="entry name" value="ABC_SMC2_euk"/>
    <property type="match status" value="1"/>
</dbReference>
<dbReference type="Proteomes" id="UP000324800">
    <property type="component" value="Unassembled WGS sequence"/>
</dbReference>
<evidence type="ECO:0000256" key="1">
    <source>
        <dbReference type="ARBA" id="ARBA00023306"/>
    </source>
</evidence>
<feature type="domain" description="RecF/RecN/SMC N-terminal" evidence="3">
    <location>
        <begin position="3"/>
        <end position="139"/>
    </location>
</feature>
<proteinExistence type="predicted"/>
<dbReference type="PANTHER" id="PTHR43977">
    <property type="entry name" value="STRUCTURAL MAINTENANCE OF CHROMOSOMES PROTEIN 3"/>
    <property type="match status" value="1"/>
</dbReference>
<comment type="caution">
    <text evidence="4">The sequence shown here is derived from an EMBL/GenBank/DDBJ whole genome shotgun (WGS) entry which is preliminary data.</text>
</comment>
<dbReference type="Gene3D" id="3.40.50.300">
    <property type="entry name" value="P-loop containing nucleotide triphosphate hydrolases"/>
    <property type="match status" value="1"/>
</dbReference>
<evidence type="ECO:0000259" key="3">
    <source>
        <dbReference type="Pfam" id="PF02463"/>
    </source>
</evidence>
<dbReference type="EMBL" id="SNRW01003862">
    <property type="protein sequence ID" value="KAA6388742.1"/>
    <property type="molecule type" value="Genomic_DNA"/>
</dbReference>
<protein>
    <submittedName>
        <fullName evidence="4">Putative Structural maintenance of chromosomes protein 2</fullName>
    </submittedName>
</protein>
<accession>A0A5J4W219</accession>
<dbReference type="OrthoDB" id="10255539at2759"/>
<reference evidence="4 5" key="1">
    <citation type="submission" date="2019-03" db="EMBL/GenBank/DDBJ databases">
        <title>Single cell metagenomics reveals metabolic interactions within the superorganism composed of flagellate Streblomastix strix and complex community of Bacteroidetes bacteria on its surface.</title>
        <authorList>
            <person name="Treitli S.C."/>
            <person name="Kolisko M."/>
            <person name="Husnik F."/>
            <person name="Keeling P."/>
            <person name="Hampl V."/>
        </authorList>
    </citation>
    <scope>NUCLEOTIDE SEQUENCE [LARGE SCALE GENOMIC DNA]</scope>
    <source>
        <strain evidence="4">ST1C</strain>
    </source>
</reference>
<dbReference type="Pfam" id="PF02463">
    <property type="entry name" value="SMC_N"/>
    <property type="match status" value="1"/>
</dbReference>
<keyword evidence="1" id="KW-0131">Cell cycle</keyword>
<evidence type="ECO:0000313" key="4">
    <source>
        <dbReference type="EMBL" id="KAA6388742.1"/>
    </source>
</evidence>
<feature type="region of interest" description="Disordered" evidence="2">
    <location>
        <begin position="301"/>
        <end position="332"/>
    </location>
</feature>
<sequence>MWIKELIIQGFKSYRGRTVISRFDRSFNAVTGLNGSGKSNILDAICFVLGLNNLPQLRATTINDLVYKQGNTSIKQAVVTVVFDNTDKEKCPEGYEIADEISVTRQVEIGGKTKFLINGSPATPQRVQGLFNSVQLNINNPHFLIMQGRITKVLNMKPLEILGMIEEVAGTRRYEEARIDSRRRMERKNKKLEEVKITMETRIKPSVERLKKEEEEYRRWDRMKEEIGEIEQIILECSLLLIMKDKEGLQIQVENEENKLLKIEEQKREMEQQIIEKKKEGEKILKNIIEEITGEKEKMKLMAKDKEMEKDKKKKEQIKEKKEKGRRGKIKQ</sequence>
<dbReference type="AlphaFoldDB" id="A0A5J4W219"/>
<dbReference type="GO" id="GO:0016887">
    <property type="term" value="F:ATP hydrolysis activity"/>
    <property type="evidence" value="ECO:0007669"/>
    <property type="project" value="InterPro"/>
</dbReference>
<gene>
    <name evidence="4" type="ORF">EZS28_015729</name>
</gene>
<feature type="compositionally biased region" description="Basic and acidic residues" evidence="2">
    <location>
        <begin position="301"/>
        <end position="311"/>
    </location>
</feature>
<evidence type="ECO:0000256" key="2">
    <source>
        <dbReference type="SAM" id="MobiDB-lite"/>
    </source>
</evidence>
<feature type="non-terminal residue" evidence="4">
    <location>
        <position position="332"/>
    </location>
</feature>